<protein>
    <submittedName>
        <fullName evidence="1">Uncharacterized protein</fullName>
    </submittedName>
</protein>
<dbReference type="Proteomes" id="UP001152795">
    <property type="component" value="Unassembled WGS sequence"/>
</dbReference>
<organism evidence="1 2">
    <name type="scientific">Paramuricea clavata</name>
    <name type="common">Red gorgonian</name>
    <name type="synonym">Violescent sea-whip</name>
    <dbReference type="NCBI Taxonomy" id="317549"/>
    <lineage>
        <taxon>Eukaryota</taxon>
        <taxon>Metazoa</taxon>
        <taxon>Cnidaria</taxon>
        <taxon>Anthozoa</taxon>
        <taxon>Octocorallia</taxon>
        <taxon>Malacalcyonacea</taxon>
        <taxon>Plexauridae</taxon>
        <taxon>Paramuricea</taxon>
    </lineage>
</organism>
<proteinExistence type="predicted"/>
<comment type="caution">
    <text evidence="1">The sequence shown here is derived from an EMBL/GenBank/DDBJ whole genome shotgun (WGS) entry which is preliminary data.</text>
</comment>
<accession>A0A6S7IZU1</accession>
<name>A0A6S7IZU1_PARCT</name>
<evidence type="ECO:0000313" key="1">
    <source>
        <dbReference type="EMBL" id="CAB4023548.1"/>
    </source>
</evidence>
<reference evidence="1" key="1">
    <citation type="submission" date="2020-04" db="EMBL/GenBank/DDBJ databases">
        <authorList>
            <person name="Alioto T."/>
            <person name="Alioto T."/>
            <person name="Gomez Garrido J."/>
        </authorList>
    </citation>
    <scope>NUCLEOTIDE SEQUENCE</scope>
    <source>
        <strain evidence="1">A484AB</strain>
    </source>
</reference>
<dbReference type="AlphaFoldDB" id="A0A6S7IZU1"/>
<gene>
    <name evidence="1" type="ORF">PACLA_8A088687</name>
</gene>
<keyword evidence="2" id="KW-1185">Reference proteome</keyword>
<sequence length="290" mass="33794">MSFAEEGSFYEETHEASSKEEKFMEATFDDKRYVVRRMSFEESFETFGAISSVEEPIEASFFEEHFASPKENRSKLERLLNEVSRNFQPFVVIGEIKERFAKKLNQQGIPVKEFDDFNLGIMGVLNGLDKGDPVGKFLRQAYIGCFQCSLCLQSDRELKTTSELLGHHLSNAMSVLRYVLSKQGISIPDSSSEKMDYDECKLNHLTHLTDSYLQQTCKSKLEKCDYEFLRRHLQLIKDFEVVSEIDFALRHLRDEFEELRRHPNEVSRRLNNFMLFSELEETTDLSTCCC</sequence>
<dbReference type="EMBL" id="CACRXK020012553">
    <property type="protein sequence ID" value="CAB4023548.1"/>
    <property type="molecule type" value="Genomic_DNA"/>
</dbReference>
<evidence type="ECO:0000313" key="2">
    <source>
        <dbReference type="Proteomes" id="UP001152795"/>
    </source>
</evidence>